<keyword evidence="2" id="KW-0812">Transmembrane</keyword>
<dbReference type="EMBL" id="JBEFKJ010000061">
    <property type="protein sequence ID" value="KAL2036630.1"/>
    <property type="molecule type" value="Genomic_DNA"/>
</dbReference>
<protein>
    <submittedName>
        <fullName evidence="3">Uncharacterized protein</fullName>
    </submittedName>
</protein>
<proteinExistence type="predicted"/>
<feature type="compositionally biased region" description="Polar residues" evidence="1">
    <location>
        <begin position="8"/>
        <end position="21"/>
    </location>
</feature>
<reference evidence="3 4" key="1">
    <citation type="submission" date="2024-09" db="EMBL/GenBank/DDBJ databases">
        <title>Rethinking Asexuality: The Enigmatic Case of Functional Sexual Genes in Lepraria (Stereocaulaceae).</title>
        <authorList>
            <person name="Doellman M."/>
            <person name="Sun Y."/>
            <person name="Barcenas-Pena A."/>
            <person name="Lumbsch H.T."/>
            <person name="Grewe F."/>
        </authorList>
    </citation>
    <scope>NUCLEOTIDE SEQUENCE [LARGE SCALE GENOMIC DNA]</scope>
    <source>
        <strain evidence="3 4">Mercado 3170</strain>
    </source>
</reference>
<feature type="region of interest" description="Disordered" evidence="1">
    <location>
        <begin position="1"/>
        <end position="28"/>
    </location>
</feature>
<gene>
    <name evidence="3" type="ORF">N7G274_010656</name>
</gene>
<evidence type="ECO:0000256" key="2">
    <source>
        <dbReference type="SAM" id="Phobius"/>
    </source>
</evidence>
<dbReference type="Proteomes" id="UP001590950">
    <property type="component" value="Unassembled WGS sequence"/>
</dbReference>
<evidence type="ECO:0000313" key="3">
    <source>
        <dbReference type="EMBL" id="KAL2036630.1"/>
    </source>
</evidence>
<comment type="caution">
    <text evidence="3">The sequence shown here is derived from an EMBL/GenBank/DDBJ whole genome shotgun (WGS) entry which is preliminary data.</text>
</comment>
<sequence>MEKDHSTKTTQSKGASISHSSGGKIPYPKHVWSPSGGWYAQPANWKMNTAICGVIIIGLAAITWNIGAEREFRHKMPEKGRFFPSRYWSKQIIEYERAEAAEEAAKAAAKGR</sequence>
<feature type="transmembrane region" description="Helical" evidence="2">
    <location>
        <begin position="47"/>
        <end position="66"/>
    </location>
</feature>
<name>A0ABR3ZVA9_9LECA</name>
<dbReference type="PANTHER" id="PTHR34286">
    <property type="entry name" value="TRANSMEMBRANE PROTEIN"/>
    <property type="match status" value="1"/>
</dbReference>
<organism evidence="3 4">
    <name type="scientific">Stereocaulon virgatum</name>
    <dbReference type="NCBI Taxonomy" id="373712"/>
    <lineage>
        <taxon>Eukaryota</taxon>
        <taxon>Fungi</taxon>
        <taxon>Dikarya</taxon>
        <taxon>Ascomycota</taxon>
        <taxon>Pezizomycotina</taxon>
        <taxon>Lecanoromycetes</taxon>
        <taxon>OSLEUM clade</taxon>
        <taxon>Lecanoromycetidae</taxon>
        <taxon>Lecanorales</taxon>
        <taxon>Lecanorineae</taxon>
        <taxon>Stereocaulaceae</taxon>
        <taxon>Stereocaulon</taxon>
    </lineage>
</organism>
<dbReference type="PANTHER" id="PTHR34286:SF1">
    <property type="entry name" value="TRANSMEMBRANE PROTEIN"/>
    <property type="match status" value="1"/>
</dbReference>
<evidence type="ECO:0000313" key="4">
    <source>
        <dbReference type="Proteomes" id="UP001590950"/>
    </source>
</evidence>
<accession>A0ABR3ZVA9</accession>
<keyword evidence="2" id="KW-1133">Transmembrane helix</keyword>
<evidence type="ECO:0000256" key="1">
    <source>
        <dbReference type="SAM" id="MobiDB-lite"/>
    </source>
</evidence>
<keyword evidence="2" id="KW-0472">Membrane</keyword>
<keyword evidence="4" id="KW-1185">Reference proteome</keyword>